<comment type="caution">
    <text evidence="1">The sequence shown here is derived from an EMBL/GenBank/DDBJ whole genome shotgun (WGS) entry which is preliminary data.</text>
</comment>
<organism evidence="1 2">
    <name type="scientific">Bibersteinia trehalosi</name>
    <name type="common">Pasteurella trehalosi</name>
    <dbReference type="NCBI Taxonomy" id="47735"/>
    <lineage>
        <taxon>Bacteria</taxon>
        <taxon>Pseudomonadati</taxon>
        <taxon>Pseudomonadota</taxon>
        <taxon>Gammaproteobacteria</taxon>
        <taxon>Pasteurellales</taxon>
        <taxon>Pasteurellaceae</taxon>
        <taxon>Bibersteinia</taxon>
    </lineage>
</organism>
<evidence type="ECO:0000313" key="1">
    <source>
        <dbReference type="EMBL" id="RRN04768.1"/>
    </source>
</evidence>
<reference evidence="1 2" key="1">
    <citation type="submission" date="2018-11" db="EMBL/GenBank/DDBJ databases">
        <title>Whole genome sequence of Bibersteinia trehalosi strain OADDL-BT1 an multidrug resistant pathogen isolate.</title>
        <authorList>
            <person name="Couger M."/>
            <person name="Ramachandran A."/>
        </authorList>
    </citation>
    <scope>NUCLEOTIDE SEQUENCE [LARGE SCALE GENOMIC DNA]</scope>
    <source>
        <strain evidence="1 2">OADDL-BT1</strain>
    </source>
</reference>
<accession>A0A426FJJ4</accession>
<dbReference type="InterPro" id="IPR010270">
    <property type="entry name" value="Phage_P2_GpM"/>
</dbReference>
<dbReference type="EMBL" id="RRUC01000015">
    <property type="protein sequence ID" value="RRN04768.1"/>
    <property type="molecule type" value="Genomic_DNA"/>
</dbReference>
<dbReference type="Pfam" id="PF05944">
    <property type="entry name" value="Phage_term_smal"/>
    <property type="match status" value="1"/>
</dbReference>
<dbReference type="AlphaFoldDB" id="A0A426FJJ4"/>
<evidence type="ECO:0000313" key="2">
    <source>
        <dbReference type="Proteomes" id="UP000276010"/>
    </source>
</evidence>
<dbReference type="GO" id="GO:0003677">
    <property type="term" value="F:DNA binding"/>
    <property type="evidence" value="ECO:0007669"/>
    <property type="project" value="InterPro"/>
</dbReference>
<sequence>MGMREFQAQMRALQEIEQSNGDTATKQAVVAKHGSDYSVLQIALVNDVNRIRALPTLELRAEEKRNVFLPHWLPFVDDYFNKGEVYQNDILGYCIVYLFDIGDFDRALSLAEKAITQNQSLPDDFRSTLPTFIADQIYKWTDKTATAGQSVEPYFTQTLQNVATKWKLHEIKVAQWLKLAAALLLRNEVGRVHAASVNDPLKLIMAIQLCVRAFQLHHKVGVKNMVERCIMRLNALQQAGEYQPEKFPPVASLSLEKVEIDFPLLIEKLKSSPPPEVNNV</sequence>
<dbReference type="Proteomes" id="UP000276010">
    <property type="component" value="Unassembled WGS sequence"/>
</dbReference>
<protein>
    <submittedName>
        <fullName evidence="1">Terminase</fullName>
    </submittedName>
</protein>
<name>A0A426FJJ4_BIBTR</name>
<dbReference type="GO" id="GO:0004519">
    <property type="term" value="F:endonuclease activity"/>
    <property type="evidence" value="ECO:0007669"/>
    <property type="project" value="InterPro"/>
</dbReference>
<proteinExistence type="predicted"/>
<gene>
    <name evidence="1" type="ORF">EIM44_04845</name>
</gene>